<dbReference type="GO" id="GO:0003677">
    <property type="term" value="F:DNA binding"/>
    <property type="evidence" value="ECO:0007669"/>
    <property type="project" value="UniProtKB-KW"/>
</dbReference>
<comment type="caution">
    <text evidence="7">The sequence shown here is derived from an EMBL/GenBank/DDBJ whole genome shotgun (WGS) entry which is preliminary data.</text>
</comment>
<dbReference type="InterPro" id="IPR007624">
    <property type="entry name" value="RNA_pol_sigma70_r3"/>
</dbReference>
<dbReference type="NCBIfam" id="TIGR02980">
    <property type="entry name" value="SigBFG"/>
    <property type="match status" value="1"/>
</dbReference>
<protein>
    <submittedName>
        <fullName evidence="7">SigB/SigF/SigG family RNA polymerase sigma factor</fullName>
    </submittedName>
</protein>
<dbReference type="Pfam" id="PF04542">
    <property type="entry name" value="Sigma70_r2"/>
    <property type="match status" value="1"/>
</dbReference>
<dbReference type="InterPro" id="IPR036388">
    <property type="entry name" value="WH-like_DNA-bd_sf"/>
</dbReference>
<dbReference type="InterPro" id="IPR013325">
    <property type="entry name" value="RNA_pol_sigma_r2"/>
</dbReference>
<dbReference type="InterPro" id="IPR007627">
    <property type="entry name" value="RNA_pol_sigma70_r2"/>
</dbReference>
<dbReference type="PRINTS" id="PR00046">
    <property type="entry name" value="SIGMA70FCT"/>
</dbReference>
<dbReference type="InterPro" id="IPR007630">
    <property type="entry name" value="RNA_pol_sigma70_r4"/>
</dbReference>
<evidence type="ECO:0000313" key="8">
    <source>
        <dbReference type="Proteomes" id="UP001165378"/>
    </source>
</evidence>
<dbReference type="SUPFAM" id="SSF88946">
    <property type="entry name" value="Sigma2 domain of RNA polymerase sigma factors"/>
    <property type="match status" value="1"/>
</dbReference>
<keyword evidence="3" id="KW-0238">DNA-binding</keyword>
<accession>A0AA41TZK3</accession>
<dbReference type="GO" id="GO:0016987">
    <property type="term" value="F:sigma factor activity"/>
    <property type="evidence" value="ECO:0007669"/>
    <property type="project" value="UniProtKB-KW"/>
</dbReference>
<dbReference type="Gene3D" id="1.20.120.1810">
    <property type="match status" value="1"/>
</dbReference>
<evidence type="ECO:0000256" key="1">
    <source>
        <dbReference type="ARBA" id="ARBA00023015"/>
    </source>
</evidence>
<keyword evidence="1" id="KW-0805">Transcription regulation</keyword>
<evidence type="ECO:0000256" key="3">
    <source>
        <dbReference type="ARBA" id="ARBA00023125"/>
    </source>
</evidence>
<dbReference type="Pfam" id="PF04545">
    <property type="entry name" value="Sigma70_r4"/>
    <property type="match status" value="1"/>
</dbReference>
<dbReference type="CDD" id="cd06171">
    <property type="entry name" value="Sigma70_r4"/>
    <property type="match status" value="1"/>
</dbReference>
<evidence type="ECO:0000256" key="4">
    <source>
        <dbReference type="ARBA" id="ARBA00023163"/>
    </source>
</evidence>
<evidence type="ECO:0000256" key="2">
    <source>
        <dbReference type="ARBA" id="ARBA00023082"/>
    </source>
</evidence>
<dbReference type="PANTHER" id="PTHR30385">
    <property type="entry name" value="SIGMA FACTOR F FLAGELLAR"/>
    <property type="match status" value="1"/>
</dbReference>
<keyword evidence="2" id="KW-0731">Sigma factor</keyword>
<organism evidence="7 8">
    <name type="scientific">Yinghuangia soli</name>
    <dbReference type="NCBI Taxonomy" id="2908204"/>
    <lineage>
        <taxon>Bacteria</taxon>
        <taxon>Bacillati</taxon>
        <taxon>Actinomycetota</taxon>
        <taxon>Actinomycetes</taxon>
        <taxon>Kitasatosporales</taxon>
        <taxon>Streptomycetaceae</taxon>
        <taxon>Yinghuangia</taxon>
    </lineage>
</organism>
<proteinExistence type="predicted"/>
<gene>
    <name evidence="7" type="ORF">LZ495_10265</name>
</gene>
<dbReference type="Proteomes" id="UP001165378">
    <property type="component" value="Unassembled WGS sequence"/>
</dbReference>
<dbReference type="InterPro" id="IPR013324">
    <property type="entry name" value="RNA_pol_sigma_r3/r4-like"/>
</dbReference>
<dbReference type="SUPFAM" id="SSF88659">
    <property type="entry name" value="Sigma3 and sigma4 domains of RNA polymerase sigma factors"/>
    <property type="match status" value="2"/>
</dbReference>
<dbReference type="PANTHER" id="PTHR30385:SF4">
    <property type="entry name" value="RNA POLYMERASE SIGMA-E FACTOR"/>
    <property type="match status" value="1"/>
</dbReference>
<feature type="region of interest" description="Disordered" evidence="5">
    <location>
        <begin position="327"/>
        <end position="357"/>
    </location>
</feature>
<evidence type="ECO:0000256" key="5">
    <source>
        <dbReference type="SAM" id="MobiDB-lite"/>
    </source>
</evidence>
<dbReference type="InterPro" id="IPR014284">
    <property type="entry name" value="RNA_pol_sigma-70_dom"/>
</dbReference>
<dbReference type="GO" id="GO:0006352">
    <property type="term" value="P:DNA-templated transcription initiation"/>
    <property type="evidence" value="ECO:0007669"/>
    <property type="project" value="InterPro"/>
</dbReference>
<dbReference type="AlphaFoldDB" id="A0AA41TZK3"/>
<sequence>MADECARTRTTTDQAAPVPRQLPRVHERQAARKARAASAARAAREEYGTDDTQDTPDTQDTDDRNDTQTKPARTAARDVRQRTRALFARLRTLDEGTPEHAEVRNALVELNLPLVRFTAARFRSRGEPVEDLVQVGVIGLIKSINRFDITRGVEFPTFAVPTVEGEIKRYFRDAGWAVRVPRRLQELRMDLARADEELTQYHDRAPTDRELADRLGIPEEVVAEGQIARNAYTAGSLDAALPGDLSGSRDDSLSRRLAYEEPAFDMVEAVVALRPLIAELSARERLILRLRFVDDLTQREVGAQLGISQMHVSRLLSRTFTRLRRGLLDDRRAATRPQSRPSAARRRPQSPARQAQA</sequence>
<keyword evidence="8" id="KW-1185">Reference proteome</keyword>
<dbReference type="Pfam" id="PF04539">
    <property type="entry name" value="Sigma70_r3"/>
    <property type="match status" value="1"/>
</dbReference>
<evidence type="ECO:0000313" key="7">
    <source>
        <dbReference type="EMBL" id="MCF2527596.1"/>
    </source>
</evidence>
<name>A0AA41TZK3_9ACTN</name>
<dbReference type="Gene3D" id="1.10.10.10">
    <property type="entry name" value="Winged helix-like DNA-binding domain superfamily/Winged helix DNA-binding domain"/>
    <property type="match status" value="2"/>
</dbReference>
<feature type="compositionally biased region" description="Acidic residues" evidence="5">
    <location>
        <begin position="48"/>
        <end position="60"/>
    </location>
</feature>
<feature type="domain" description="RNA polymerase sigma-70" evidence="6">
    <location>
        <begin position="131"/>
        <end position="144"/>
    </location>
</feature>
<dbReference type="InterPro" id="IPR014322">
    <property type="entry name" value="RNA_pol_sigma-B/F/G"/>
</dbReference>
<reference evidence="7" key="1">
    <citation type="submission" date="2022-01" db="EMBL/GenBank/DDBJ databases">
        <title>Genome-Based Taxonomic Classification of the Phylum Actinobacteria.</title>
        <authorList>
            <person name="Gao Y."/>
        </authorList>
    </citation>
    <scope>NUCLEOTIDE SEQUENCE</scope>
    <source>
        <strain evidence="7">KLBMP 8922</strain>
    </source>
</reference>
<dbReference type="PROSITE" id="PS00715">
    <property type="entry name" value="SIGMA70_1"/>
    <property type="match status" value="1"/>
</dbReference>
<feature type="region of interest" description="Disordered" evidence="5">
    <location>
        <begin position="1"/>
        <end position="80"/>
    </location>
</feature>
<dbReference type="EMBL" id="JAKFHA010000004">
    <property type="protein sequence ID" value="MCF2527596.1"/>
    <property type="molecule type" value="Genomic_DNA"/>
</dbReference>
<evidence type="ECO:0000259" key="6">
    <source>
        <dbReference type="PROSITE" id="PS00715"/>
    </source>
</evidence>
<dbReference type="InterPro" id="IPR000943">
    <property type="entry name" value="RNA_pol_sigma70"/>
</dbReference>
<keyword evidence="4" id="KW-0804">Transcription</keyword>
<dbReference type="NCBIfam" id="TIGR02937">
    <property type="entry name" value="sigma70-ECF"/>
    <property type="match status" value="1"/>
</dbReference>